<evidence type="ECO:0000256" key="2">
    <source>
        <dbReference type="ARBA" id="ARBA00011901"/>
    </source>
</evidence>
<dbReference type="PANTHER" id="PTHR30417:SF1">
    <property type="entry name" value="N-ACETYLMURAMOYL-L-ALANINE AMIDASE AMID"/>
    <property type="match status" value="1"/>
</dbReference>
<dbReference type="SUPFAM" id="SSF55846">
    <property type="entry name" value="N-acetylmuramoyl-L-alanine amidase-like"/>
    <property type="match status" value="1"/>
</dbReference>
<dbReference type="Proteomes" id="UP000619457">
    <property type="component" value="Unassembled WGS sequence"/>
</dbReference>
<dbReference type="InterPro" id="IPR051206">
    <property type="entry name" value="NAMLAA_amidase_2"/>
</dbReference>
<feature type="domain" description="N-acetylmuramoyl-L-alanine amidase" evidence="5">
    <location>
        <begin position="59"/>
        <end position="193"/>
    </location>
</feature>
<dbReference type="GO" id="GO:0009253">
    <property type="term" value="P:peptidoglycan catabolic process"/>
    <property type="evidence" value="ECO:0007669"/>
    <property type="project" value="InterPro"/>
</dbReference>
<protein>
    <recommendedName>
        <fullName evidence="2">N-acetylmuramoyl-L-alanine amidase</fullName>
        <ecNumber evidence="2">3.5.1.28</ecNumber>
    </recommendedName>
</protein>
<gene>
    <name evidence="6" type="ORF">GCM10007049_22050</name>
</gene>
<evidence type="ECO:0000259" key="5">
    <source>
        <dbReference type="SMART" id="SM00644"/>
    </source>
</evidence>
<dbReference type="EMBL" id="BMWX01000003">
    <property type="protein sequence ID" value="GGZ28655.1"/>
    <property type="molecule type" value="Genomic_DNA"/>
</dbReference>
<sequence length="230" mass="25920">MINLKRRIALNSISTLLFGLSLGLLMLGCTRSTFRIIEKPILFNEERIALSQEYLADHYGLIQDYPSIEPKMVVLHWTAIPDVERSYSAMNPVLLPGSRTGIASASALNVSAHFLVDRDGTIFRQMPDTLMARHVIGLNHCAIGVENVGGPKAQLTKAQLKANEALIRYLAAKYDIQYIIGHYEYKAFEGHPLWKELDEGYRTSKTDPGEKFMKKIRTRLSDLDLKEIGD</sequence>
<accession>A0A918URM2</accession>
<dbReference type="GO" id="GO:0009254">
    <property type="term" value="P:peptidoglycan turnover"/>
    <property type="evidence" value="ECO:0007669"/>
    <property type="project" value="TreeGrafter"/>
</dbReference>
<proteinExistence type="predicted"/>
<dbReference type="AlphaFoldDB" id="A0A918URM2"/>
<reference evidence="6" key="2">
    <citation type="submission" date="2020-09" db="EMBL/GenBank/DDBJ databases">
        <authorList>
            <person name="Sun Q."/>
            <person name="Kim S."/>
        </authorList>
    </citation>
    <scope>NUCLEOTIDE SEQUENCE</scope>
    <source>
        <strain evidence="6">KCTC 12368</strain>
    </source>
</reference>
<reference evidence="6" key="1">
    <citation type="journal article" date="2014" name="Int. J. Syst. Evol. Microbiol.">
        <title>Complete genome sequence of Corynebacterium casei LMG S-19264T (=DSM 44701T), isolated from a smear-ripened cheese.</title>
        <authorList>
            <consortium name="US DOE Joint Genome Institute (JGI-PGF)"/>
            <person name="Walter F."/>
            <person name="Albersmeier A."/>
            <person name="Kalinowski J."/>
            <person name="Ruckert C."/>
        </authorList>
    </citation>
    <scope>NUCLEOTIDE SEQUENCE</scope>
    <source>
        <strain evidence="6">KCTC 12368</strain>
    </source>
</reference>
<dbReference type="CDD" id="cd06583">
    <property type="entry name" value="PGRP"/>
    <property type="match status" value="1"/>
</dbReference>
<organism evidence="6 7">
    <name type="scientific">Echinicola pacifica</name>
    <dbReference type="NCBI Taxonomy" id="346377"/>
    <lineage>
        <taxon>Bacteria</taxon>
        <taxon>Pseudomonadati</taxon>
        <taxon>Bacteroidota</taxon>
        <taxon>Cytophagia</taxon>
        <taxon>Cytophagales</taxon>
        <taxon>Cyclobacteriaceae</taxon>
        <taxon>Echinicola</taxon>
    </lineage>
</organism>
<comment type="catalytic activity">
    <reaction evidence="1">
        <text>Hydrolyzes the link between N-acetylmuramoyl residues and L-amino acid residues in certain cell-wall glycopeptides.</text>
        <dbReference type="EC" id="3.5.1.28"/>
    </reaction>
</comment>
<name>A0A918URM2_9BACT</name>
<evidence type="ECO:0000256" key="1">
    <source>
        <dbReference type="ARBA" id="ARBA00001561"/>
    </source>
</evidence>
<dbReference type="Gene3D" id="3.40.80.10">
    <property type="entry name" value="Peptidoglycan recognition protein-like"/>
    <property type="match status" value="1"/>
</dbReference>
<comment type="caution">
    <text evidence="6">The sequence shown here is derived from an EMBL/GenBank/DDBJ whole genome shotgun (WGS) entry which is preliminary data.</text>
</comment>
<dbReference type="InterPro" id="IPR002502">
    <property type="entry name" value="Amidase_domain"/>
</dbReference>
<keyword evidence="7" id="KW-1185">Reference proteome</keyword>
<dbReference type="InterPro" id="IPR036505">
    <property type="entry name" value="Amidase/PGRP_sf"/>
</dbReference>
<dbReference type="PANTHER" id="PTHR30417">
    <property type="entry name" value="N-ACETYLMURAMOYL-L-ALANINE AMIDASE AMID"/>
    <property type="match status" value="1"/>
</dbReference>
<dbReference type="EC" id="3.5.1.28" evidence="2"/>
<dbReference type="Pfam" id="PF01510">
    <property type="entry name" value="Amidase_2"/>
    <property type="match status" value="1"/>
</dbReference>
<evidence type="ECO:0000256" key="3">
    <source>
        <dbReference type="ARBA" id="ARBA00022801"/>
    </source>
</evidence>
<keyword evidence="4" id="KW-0961">Cell wall biogenesis/degradation</keyword>
<dbReference type="SMART" id="SM00644">
    <property type="entry name" value="Ami_2"/>
    <property type="match status" value="1"/>
</dbReference>
<keyword evidence="3" id="KW-0378">Hydrolase</keyword>
<dbReference type="GO" id="GO:0008745">
    <property type="term" value="F:N-acetylmuramoyl-L-alanine amidase activity"/>
    <property type="evidence" value="ECO:0007669"/>
    <property type="project" value="UniProtKB-EC"/>
</dbReference>
<evidence type="ECO:0000256" key="4">
    <source>
        <dbReference type="ARBA" id="ARBA00023316"/>
    </source>
</evidence>
<dbReference type="RefSeq" id="WP_229802445.1">
    <property type="nucleotide sequence ID" value="NZ_BMWX01000003.1"/>
</dbReference>
<evidence type="ECO:0000313" key="7">
    <source>
        <dbReference type="Proteomes" id="UP000619457"/>
    </source>
</evidence>
<evidence type="ECO:0000313" key="6">
    <source>
        <dbReference type="EMBL" id="GGZ28655.1"/>
    </source>
</evidence>
<dbReference type="PROSITE" id="PS51257">
    <property type="entry name" value="PROKAR_LIPOPROTEIN"/>
    <property type="match status" value="1"/>
</dbReference>
<dbReference type="GO" id="GO:0071555">
    <property type="term" value="P:cell wall organization"/>
    <property type="evidence" value="ECO:0007669"/>
    <property type="project" value="UniProtKB-KW"/>
</dbReference>